<keyword evidence="2" id="KW-0472">Membrane</keyword>
<evidence type="ECO:0000313" key="4">
    <source>
        <dbReference type="EMBL" id="KAJ9550929.1"/>
    </source>
</evidence>
<sequence length="824" mass="92302">MADSSADMQSFKYQSASNVNVSNFVSQKLTHGNYFIWKAQMLCLMESQQMRGIVDNLFDDPGATNFKTVKQYDSLLKGWIFGSLTPDLLRDVVHLKSAREVWRKLQSMYEDKKPEQDAVSSQIRLDLGGADPHQKFDPIKIVPTVTQPENNITIEHKKKLFKATMEGRWREAGPILEGYNHAATEAITDDGNTMLHLAVETGKNDFVKRLLDFIDDGKKIEKKNSDGRTALHVAAIVGNTDAVKLLLEKNKGLVGIADHKATVPLLSAYYNMKLDTFACLLDDTEIKEGNENLVGIADHRATAPLGFIPSSDPLRSKINLLITLIFTKQYGESYCFPLLTGDQLVEDSHFLVLILADLASTWVKQCRQLVTRDDQVLMAIVNSFPTELSIVEALIYPLPAAMFYPIYQLANLFILVLFYPFFLLHLILWKIFATLLAPIKRIDKKKKDYINAKSILNMVCEYIDEKWGTNASHPCYNNPILEAARQGSHEVVKEILVRSPKTIGSKSINGHNLIQLAVINRSEKVYNFVCHFVERMDLLTLDSSKNNILHLAGRLAPSSVLNRTTGAAVQLQRELQWYKEVKKFMSPTELVENNVDKETPKMVFTREHKTLMKEGEKWMKTTAESCSITAALIITIVFAAAITVPGGSNQQTGIPLFRNEIAFTIFAVSDAISLFASSTALLVFLSILTARFSAQDFLVSLPRRLIIGLCTLFISTITMMVSFSAILFLVFCDQRPWMLAPIGGLACFPIAVIVTLQFPLVVDLIRSTYQPIFLADCSKSNMNMRSSFTKNRSDQVLNPTSGNLGEQPSGFTFKLEQSSFVSIV</sequence>
<feature type="repeat" description="ANK" evidence="1">
    <location>
        <begin position="226"/>
        <end position="250"/>
    </location>
</feature>
<dbReference type="InterPro" id="IPR002110">
    <property type="entry name" value="Ankyrin_rpt"/>
</dbReference>
<evidence type="ECO:0000256" key="1">
    <source>
        <dbReference type="PROSITE-ProRule" id="PRU00023"/>
    </source>
</evidence>
<dbReference type="Pfam" id="PF13962">
    <property type="entry name" value="PGG"/>
    <property type="match status" value="1"/>
</dbReference>
<dbReference type="PANTHER" id="PTHR24177:SF475">
    <property type="entry name" value="ANKYRIN REPEAT-CONTAINING DOMAIN, PGG DOMAIN PROTEIN-RELATED"/>
    <property type="match status" value="1"/>
</dbReference>
<dbReference type="Gene3D" id="1.25.40.20">
    <property type="entry name" value="Ankyrin repeat-containing domain"/>
    <property type="match status" value="1"/>
</dbReference>
<protein>
    <recommendedName>
        <fullName evidence="3">PGG domain-containing protein</fullName>
    </recommendedName>
</protein>
<gene>
    <name evidence="4" type="ORF">OSB04_014974</name>
</gene>
<dbReference type="SMART" id="SM00248">
    <property type="entry name" value="ANK"/>
    <property type="match status" value="4"/>
</dbReference>
<dbReference type="InterPro" id="IPR026961">
    <property type="entry name" value="PGG_dom"/>
</dbReference>
<dbReference type="EMBL" id="JARYMX010000004">
    <property type="protein sequence ID" value="KAJ9550929.1"/>
    <property type="molecule type" value="Genomic_DNA"/>
</dbReference>
<dbReference type="Pfam" id="PF12796">
    <property type="entry name" value="Ank_2"/>
    <property type="match status" value="1"/>
</dbReference>
<feature type="transmembrane region" description="Helical" evidence="2">
    <location>
        <begin position="412"/>
        <end position="437"/>
    </location>
</feature>
<reference evidence="4" key="1">
    <citation type="submission" date="2023-03" db="EMBL/GenBank/DDBJ databases">
        <title>Chromosome-scale reference genome and RAD-based genetic map of yellow starthistle (Centaurea solstitialis) reveal putative structural variation and QTLs associated with invader traits.</title>
        <authorList>
            <person name="Reatini B."/>
            <person name="Cang F.A."/>
            <person name="Jiang Q."/>
            <person name="Mckibben M.T.W."/>
            <person name="Barker M.S."/>
            <person name="Rieseberg L.H."/>
            <person name="Dlugosch K.M."/>
        </authorList>
    </citation>
    <scope>NUCLEOTIDE SEQUENCE</scope>
    <source>
        <strain evidence="4">CAN-66</strain>
        <tissue evidence="4">Leaf</tissue>
    </source>
</reference>
<dbReference type="PROSITE" id="PS50088">
    <property type="entry name" value="ANK_REPEAT"/>
    <property type="match status" value="2"/>
</dbReference>
<comment type="caution">
    <text evidence="4">The sequence shown here is derived from an EMBL/GenBank/DDBJ whole genome shotgun (WGS) entry which is preliminary data.</text>
</comment>
<dbReference type="Proteomes" id="UP001172457">
    <property type="component" value="Chromosome 4"/>
</dbReference>
<evidence type="ECO:0000256" key="2">
    <source>
        <dbReference type="SAM" id="Phobius"/>
    </source>
</evidence>
<evidence type="ECO:0000313" key="5">
    <source>
        <dbReference type="Proteomes" id="UP001172457"/>
    </source>
</evidence>
<dbReference type="SUPFAM" id="SSF48403">
    <property type="entry name" value="Ankyrin repeat"/>
    <property type="match status" value="1"/>
</dbReference>
<dbReference type="PROSITE" id="PS50297">
    <property type="entry name" value="ANK_REP_REGION"/>
    <property type="match status" value="2"/>
</dbReference>
<feature type="transmembrane region" description="Helical" evidence="2">
    <location>
        <begin position="662"/>
        <end position="685"/>
    </location>
</feature>
<feature type="transmembrane region" description="Helical" evidence="2">
    <location>
        <begin position="737"/>
        <end position="762"/>
    </location>
</feature>
<dbReference type="PANTHER" id="PTHR24177">
    <property type="entry name" value="CASKIN"/>
    <property type="match status" value="1"/>
</dbReference>
<dbReference type="AlphaFoldDB" id="A0AA38SZQ1"/>
<feature type="transmembrane region" description="Helical" evidence="2">
    <location>
        <begin position="705"/>
        <end position="731"/>
    </location>
</feature>
<dbReference type="InterPro" id="IPR036770">
    <property type="entry name" value="Ankyrin_rpt-contain_sf"/>
</dbReference>
<accession>A0AA38SZQ1</accession>
<name>A0AA38SZQ1_9ASTR</name>
<feature type="domain" description="PGG" evidence="3">
    <location>
        <begin position="616"/>
        <end position="729"/>
    </location>
</feature>
<feature type="transmembrane region" description="Helical" evidence="2">
    <location>
        <begin position="622"/>
        <end position="642"/>
    </location>
</feature>
<feature type="repeat" description="ANK" evidence="1">
    <location>
        <begin position="190"/>
        <end position="212"/>
    </location>
</feature>
<evidence type="ECO:0000259" key="3">
    <source>
        <dbReference type="Pfam" id="PF13962"/>
    </source>
</evidence>
<keyword evidence="2" id="KW-0812">Transmembrane</keyword>
<keyword evidence="2" id="KW-1133">Transmembrane helix</keyword>
<keyword evidence="1" id="KW-0040">ANK repeat</keyword>
<keyword evidence="5" id="KW-1185">Reference proteome</keyword>
<dbReference type="GO" id="GO:0016020">
    <property type="term" value="C:membrane"/>
    <property type="evidence" value="ECO:0007669"/>
    <property type="project" value="TreeGrafter"/>
</dbReference>
<proteinExistence type="predicted"/>
<organism evidence="4 5">
    <name type="scientific">Centaurea solstitialis</name>
    <name type="common">yellow star-thistle</name>
    <dbReference type="NCBI Taxonomy" id="347529"/>
    <lineage>
        <taxon>Eukaryota</taxon>
        <taxon>Viridiplantae</taxon>
        <taxon>Streptophyta</taxon>
        <taxon>Embryophyta</taxon>
        <taxon>Tracheophyta</taxon>
        <taxon>Spermatophyta</taxon>
        <taxon>Magnoliopsida</taxon>
        <taxon>eudicotyledons</taxon>
        <taxon>Gunneridae</taxon>
        <taxon>Pentapetalae</taxon>
        <taxon>asterids</taxon>
        <taxon>campanulids</taxon>
        <taxon>Asterales</taxon>
        <taxon>Asteraceae</taxon>
        <taxon>Carduoideae</taxon>
        <taxon>Cardueae</taxon>
        <taxon>Centaureinae</taxon>
        <taxon>Centaurea</taxon>
    </lineage>
</organism>